<evidence type="ECO:0000256" key="2">
    <source>
        <dbReference type="ARBA" id="ARBA00019069"/>
    </source>
</evidence>
<dbReference type="Gene3D" id="3.40.1390.30">
    <property type="entry name" value="NIF3 (NGG1p interacting factor 3)-like"/>
    <property type="match status" value="2"/>
</dbReference>
<proteinExistence type="inferred from homology"/>
<organism evidence="4 5">
    <name type="scientific">Larinioides sclopetarius</name>
    <dbReference type="NCBI Taxonomy" id="280406"/>
    <lineage>
        <taxon>Eukaryota</taxon>
        <taxon>Metazoa</taxon>
        <taxon>Ecdysozoa</taxon>
        <taxon>Arthropoda</taxon>
        <taxon>Chelicerata</taxon>
        <taxon>Arachnida</taxon>
        <taxon>Araneae</taxon>
        <taxon>Araneomorphae</taxon>
        <taxon>Entelegynae</taxon>
        <taxon>Araneoidea</taxon>
        <taxon>Araneidae</taxon>
        <taxon>Larinioides</taxon>
    </lineage>
</organism>
<evidence type="ECO:0000313" key="4">
    <source>
        <dbReference type="EMBL" id="CAL1300893.1"/>
    </source>
</evidence>
<dbReference type="Pfam" id="PF01784">
    <property type="entry name" value="DUF34_NIF3"/>
    <property type="match status" value="1"/>
</dbReference>
<dbReference type="FunFam" id="3.40.1390.30:FF:000001">
    <property type="entry name" value="GTP cyclohydrolase 1 type 2"/>
    <property type="match status" value="1"/>
</dbReference>
<feature type="binding site" evidence="3">
    <location>
        <position position="117"/>
    </location>
    <ligand>
        <name>a divalent metal cation</name>
        <dbReference type="ChEBI" id="CHEBI:60240"/>
        <label>1</label>
    </ligand>
</feature>
<keyword evidence="3" id="KW-0479">Metal-binding</keyword>
<gene>
    <name evidence="4" type="ORF">LARSCL_LOCUS22182</name>
</gene>
<reference evidence="4 5" key="1">
    <citation type="submission" date="2024-04" db="EMBL/GenBank/DDBJ databases">
        <authorList>
            <person name="Rising A."/>
            <person name="Reimegard J."/>
            <person name="Sonavane S."/>
            <person name="Akerstrom W."/>
            <person name="Nylinder S."/>
            <person name="Hedman E."/>
            <person name="Kallberg Y."/>
        </authorList>
    </citation>
    <scope>NUCLEOTIDE SEQUENCE [LARGE SCALE GENOMIC DNA]</scope>
</reference>
<sequence length="389" mass="43416">MIIRVLFNSRIVSFFHLFKKSYSFVYNSKEVPFRIIRNVYFQSKLRFYHTTMDLSSIIAAFETLVPKHLAEKWDNTGLLVEPIKKTAVSTIFFTNDLTEDVLKEALTAKSNLIISYHPPLFTAFKTLRCENWKDRITMTCIANNIAVYSPHTACDAVEGGVNDWLLKCFDLTDVAPIKSSDEASSHIIECIAQGDISFDSLLNRGVEFTVLTKSGYEDKMCFTILTSSKHSSMVFQVLLANPAVLTVSSNQCKQLKHSKLTGMGRTGKLKKPLKLENCIQLVKDHLKLKNIRFAVGVDCTSDTEISTVAVCAGSGASLLKGVPADLYVTGEMSHHDLLDAIHKKTSVILCEHSNSERGYLVELVDQLRPMLKGINLVISKVDKDPIAIV</sequence>
<dbReference type="InterPro" id="IPR036069">
    <property type="entry name" value="DUF34/NIF3_sf"/>
</dbReference>
<dbReference type="PANTHER" id="PTHR13799">
    <property type="entry name" value="NGG1 INTERACTING FACTOR 3"/>
    <property type="match status" value="1"/>
</dbReference>
<dbReference type="EMBL" id="CAXIEN010000588">
    <property type="protein sequence ID" value="CAL1300893.1"/>
    <property type="molecule type" value="Genomic_DNA"/>
</dbReference>
<dbReference type="InterPro" id="IPR002678">
    <property type="entry name" value="DUF34/NIF3"/>
</dbReference>
<evidence type="ECO:0000313" key="5">
    <source>
        <dbReference type="Proteomes" id="UP001497382"/>
    </source>
</evidence>
<evidence type="ECO:0000256" key="3">
    <source>
        <dbReference type="PIRSR" id="PIRSR602678-1"/>
    </source>
</evidence>
<name>A0AAV2BX68_9ARAC</name>
<dbReference type="AlphaFoldDB" id="A0AAV2BX68"/>
<dbReference type="InterPro" id="IPR017222">
    <property type="entry name" value="DUF34/NIF3_animal"/>
</dbReference>
<comment type="caution">
    <text evidence="4">The sequence shown here is derived from an EMBL/GenBank/DDBJ whole genome shotgun (WGS) entry which is preliminary data.</text>
</comment>
<dbReference type="GO" id="GO:0005739">
    <property type="term" value="C:mitochondrion"/>
    <property type="evidence" value="ECO:0007669"/>
    <property type="project" value="TreeGrafter"/>
</dbReference>
<feature type="binding site" evidence="3">
    <location>
        <position position="352"/>
    </location>
    <ligand>
        <name>a divalent metal cation</name>
        <dbReference type="ChEBI" id="CHEBI:60240"/>
        <label>1</label>
    </ligand>
</feature>
<dbReference type="PIRSF" id="PIRSF037490">
    <property type="entry name" value="UCP037490_NIF3_euk"/>
    <property type="match status" value="1"/>
</dbReference>
<comment type="similarity">
    <text evidence="1">Belongs to the GTP cyclohydrolase I type 2/NIF3 family.</text>
</comment>
<dbReference type="GO" id="GO:0046872">
    <property type="term" value="F:metal ion binding"/>
    <property type="evidence" value="ECO:0007669"/>
    <property type="project" value="UniProtKB-KW"/>
</dbReference>
<evidence type="ECO:0000256" key="1">
    <source>
        <dbReference type="ARBA" id="ARBA00006964"/>
    </source>
</evidence>
<dbReference type="NCBIfam" id="TIGR00486">
    <property type="entry name" value="YbgI_SA1388"/>
    <property type="match status" value="1"/>
</dbReference>
<feature type="binding site" evidence="3">
    <location>
        <position position="356"/>
    </location>
    <ligand>
        <name>a divalent metal cation</name>
        <dbReference type="ChEBI" id="CHEBI:60240"/>
        <label>1</label>
    </ligand>
</feature>
<dbReference type="Proteomes" id="UP001497382">
    <property type="component" value="Unassembled WGS sequence"/>
</dbReference>
<feature type="binding site" evidence="3">
    <location>
        <position position="155"/>
    </location>
    <ligand>
        <name>a divalent metal cation</name>
        <dbReference type="ChEBI" id="CHEBI:60240"/>
        <label>1</label>
    </ligand>
</feature>
<protein>
    <recommendedName>
        <fullName evidence="2">NIF3-like protein 1</fullName>
    </recommendedName>
</protein>
<keyword evidence="5" id="KW-1185">Reference proteome</keyword>
<accession>A0AAV2BX68</accession>
<dbReference type="SUPFAM" id="SSF102705">
    <property type="entry name" value="NIF3 (NGG1p interacting factor 3)-like"/>
    <property type="match status" value="1"/>
</dbReference>
<dbReference type="PANTHER" id="PTHR13799:SF13">
    <property type="entry name" value="NIF3-LIKE PROTEIN 1"/>
    <property type="match status" value="1"/>
</dbReference>